<name>A0ABX2M6P5_9MICO</name>
<dbReference type="InterPro" id="IPR004107">
    <property type="entry name" value="Integrase_SAM-like_N"/>
</dbReference>
<accession>A0ABX2M6P5</accession>
<dbReference type="PROSITE" id="PS51900">
    <property type="entry name" value="CB"/>
    <property type="match status" value="1"/>
</dbReference>
<protein>
    <submittedName>
        <fullName evidence="4">Site-specific integrase</fullName>
    </submittedName>
</protein>
<dbReference type="EMBL" id="JABMCE010000072">
    <property type="protein sequence ID" value="NUU13757.1"/>
    <property type="molecule type" value="Genomic_DNA"/>
</dbReference>
<dbReference type="Proteomes" id="UP000573001">
    <property type="component" value="Unassembled WGS sequence"/>
</dbReference>
<comment type="caution">
    <text evidence="4">The sequence shown here is derived from an EMBL/GenBank/DDBJ whole genome shotgun (WGS) entry which is preliminary data.</text>
</comment>
<evidence type="ECO:0000256" key="1">
    <source>
        <dbReference type="ARBA" id="ARBA00023125"/>
    </source>
</evidence>
<dbReference type="InterPro" id="IPR044068">
    <property type="entry name" value="CB"/>
</dbReference>
<proteinExistence type="predicted"/>
<gene>
    <name evidence="4" type="ORF">HP507_07915</name>
</gene>
<sequence length="334" mass="36402">MPAARPPLSPATMRAYRGDLNDVAAWCNRLGVEAAVHELQERHLFAYLVDQVRRGRSAATIRRRMAALTGERRAHVEVDGAGRSPVDRRRLLETERLIAAGVATRTAALVVSDDPIFRAGVRSVLADHGILCWADRVSELDPATIGVWDVVLAKVASRDRLDPYAPIRTLRALGDRLATVPVVAVAHPGLHPVVRLRLAEAGVRYLVPDSWLADHLDSLAERIRDADIPIRYHLETPLAMRQSLGLSLAGDLQPLLDAALALPPAVWLSGAALDRLPLSRADVRRIRTLALEVAGIPAPDFARYASSMRTAPSTPEWVTVRSVVRAALGIEEPS</sequence>
<dbReference type="RefSeq" id="WP_175351247.1">
    <property type="nucleotide sequence ID" value="NZ_BAAAWQ010000001.1"/>
</dbReference>
<dbReference type="Pfam" id="PF02899">
    <property type="entry name" value="Phage_int_SAM_1"/>
    <property type="match status" value="1"/>
</dbReference>
<dbReference type="InterPro" id="IPR010998">
    <property type="entry name" value="Integrase_recombinase_N"/>
</dbReference>
<dbReference type="Gene3D" id="1.10.150.130">
    <property type="match status" value="1"/>
</dbReference>
<keyword evidence="1 2" id="KW-0238">DNA-binding</keyword>
<evidence type="ECO:0000313" key="5">
    <source>
        <dbReference type="Proteomes" id="UP000573001"/>
    </source>
</evidence>
<organism evidence="4 5">
    <name type="scientific">Curtobacterium pusillum</name>
    <dbReference type="NCBI Taxonomy" id="69373"/>
    <lineage>
        <taxon>Bacteria</taxon>
        <taxon>Bacillati</taxon>
        <taxon>Actinomycetota</taxon>
        <taxon>Actinomycetes</taxon>
        <taxon>Micrococcales</taxon>
        <taxon>Microbacteriaceae</taxon>
        <taxon>Curtobacterium</taxon>
    </lineage>
</organism>
<keyword evidence="5" id="KW-1185">Reference proteome</keyword>
<reference evidence="4 5" key="1">
    <citation type="submission" date="2020-05" db="EMBL/GenBank/DDBJ databases">
        <title>Genome Sequencing of Type Strains.</title>
        <authorList>
            <person name="Lemaire J.F."/>
            <person name="Inderbitzin P."/>
            <person name="Gregorio O.A."/>
            <person name="Collins S.B."/>
            <person name="Wespe N."/>
            <person name="Knight-Connoni V."/>
        </authorList>
    </citation>
    <scope>NUCLEOTIDE SEQUENCE [LARGE SCALE GENOMIC DNA]</scope>
    <source>
        <strain evidence="4 5">ATCC 19096</strain>
    </source>
</reference>
<evidence type="ECO:0000259" key="3">
    <source>
        <dbReference type="PROSITE" id="PS51900"/>
    </source>
</evidence>
<evidence type="ECO:0000313" key="4">
    <source>
        <dbReference type="EMBL" id="NUU13757.1"/>
    </source>
</evidence>
<dbReference type="SUPFAM" id="SSF47823">
    <property type="entry name" value="lambda integrase-like, N-terminal domain"/>
    <property type="match status" value="1"/>
</dbReference>
<evidence type="ECO:0000256" key="2">
    <source>
        <dbReference type="PROSITE-ProRule" id="PRU01248"/>
    </source>
</evidence>
<feature type="domain" description="Core-binding (CB)" evidence="3">
    <location>
        <begin position="1"/>
        <end position="76"/>
    </location>
</feature>